<evidence type="ECO:0000256" key="2">
    <source>
        <dbReference type="ARBA" id="ARBA00022670"/>
    </source>
</evidence>
<keyword evidence="7" id="KW-0961">Cell wall biogenesis/degradation</keyword>
<dbReference type="PROSITE" id="PS51935">
    <property type="entry name" value="NLPC_P60"/>
    <property type="match status" value="1"/>
</dbReference>
<dbReference type="Proteomes" id="UP001596505">
    <property type="component" value="Unassembled WGS sequence"/>
</dbReference>
<comment type="similarity">
    <text evidence="1">Belongs to the peptidase C40 family.</text>
</comment>
<evidence type="ECO:0000313" key="12">
    <source>
        <dbReference type="EMBL" id="MFC7394960.1"/>
    </source>
</evidence>
<evidence type="ECO:0000256" key="4">
    <source>
        <dbReference type="ARBA" id="ARBA00022737"/>
    </source>
</evidence>
<keyword evidence="13" id="KW-1185">Reference proteome</keyword>
<sequence>MNKKTTAKKFIPAAVLATGIIFTANGVGHAASGGQVLSYGNQFLGTPYVFGAPYGQTNSFDCSSFTETVFAHFGIQLPRTSSAQANVGVPVSKSNLQAGDLLFYDTDGDGVINHVGIYDGNGQMLNADSTHGVKYSPAFSPTYWNKYFVTARRVLDGSSSNPPSSNPTPSPAHDNDSSGGNSSVYTVKSGDSLWKIASSHGMSTAQLKSMNGLTSDMIYVGQKLKLKGNASSANESNKYTPSGSHSTSSGGTYVVKSGDSLWKIASDHGMSVAQLKSINGLTSDMIHPGQKLKLKGNASSASESNKYIPSGSHSTSSGGTYVVKSGDSLWKIASSHGMSVAQLKSINGLTSDMIHPGQKLKLSGSASASGDTNHKTSSSSKKPAASFYKVKSGDSLWEIALLNDTTVNKLMKANHLSSIVIYPGQKLAIPK</sequence>
<dbReference type="Gene3D" id="3.10.350.10">
    <property type="entry name" value="LysM domain"/>
    <property type="match status" value="4"/>
</dbReference>
<dbReference type="SMART" id="SM00257">
    <property type="entry name" value="LysM"/>
    <property type="match status" value="4"/>
</dbReference>
<feature type="signal peptide" evidence="9">
    <location>
        <begin position="1"/>
        <end position="30"/>
    </location>
</feature>
<keyword evidence="3 9" id="KW-0732">Signal</keyword>
<comment type="caution">
    <text evidence="12">The sequence shown here is derived from an EMBL/GenBank/DDBJ whole genome shotgun (WGS) entry which is preliminary data.</text>
</comment>
<organism evidence="12 13">
    <name type="scientific">Scopulibacillus cellulosilyticus</name>
    <dbReference type="NCBI Taxonomy" id="2665665"/>
    <lineage>
        <taxon>Bacteria</taxon>
        <taxon>Bacillati</taxon>
        <taxon>Bacillota</taxon>
        <taxon>Bacilli</taxon>
        <taxon>Bacillales</taxon>
        <taxon>Sporolactobacillaceae</taxon>
        <taxon>Scopulibacillus</taxon>
    </lineage>
</organism>
<dbReference type="SUPFAM" id="SSF54106">
    <property type="entry name" value="LysM domain"/>
    <property type="match status" value="4"/>
</dbReference>
<keyword evidence="4" id="KW-0677">Repeat</keyword>
<evidence type="ECO:0000256" key="9">
    <source>
        <dbReference type="SAM" id="SignalP"/>
    </source>
</evidence>
<dbReference type="CDD" id="cd00118">
    <property type="entry name" value="LysM"/>
    <property type="match status" value="4"/>
</dbReference>
<evidence type="ECO:0000313" key="13">
    <source>
        <dbReference type="Proteomes" id="UP001596505"/>
    </source>
</evidence>
<feature type="chain" id="PRO_5045142898" evidence="9">
    <location>
        <begin position="31"/>
        <end position="431"/>
    </location>
</feature>
<feature type="domain" description="LysM" evidence="10">
    <location>
        <begin position="251"/>
        <end position="294"/>
    </location>
</feature>
<keyword evidence="6" id="KW-0788">Thiol protease</keyword>
<dbReference type="InterPro" id="IPR036779">
    <property type="entry name" value="LysM_dom_sf"/>
</dbReference>
<gene>
    <name evidence="12" type="ORF">ACFQRG_18780</name>
</gene>
<feature type="domain" description="LysM" evidence="10">
    <location>
        <begin position="386"/>
        <end position="429"/>
    </location>
</feature>
<dbReference type="Gene3D" id="3.90.1720.10">
    <property type="entry name" value="endopeptidase domain like (from Nostoc punctiforme)"/>
    <property type="match status" value="1"/>
</dbReference>
<accession>A0ABW2Q1V8</accession>
<evidence type="ECO:0000259" key="10">
    <source>
        <dbReference type="PROSITE" id="PS51782"/>
    </source>
</evidence>
<feature type="region of interest" description="Disordered" evidence="8">
    <location>
        <begin position="293"/>
        <end position="319"/>
    </location>
</feature>
<dbReference type="PANTHER" id="PTHR33734">
    <property type="entry name" value="LYSM DOMAIN-CONTAINING GPI-ANCHORED PROTEIN 2"/>
    <property type="match status" value="1"/>
</dbReference>
<evidence type="ECO:0000256" key="1">
    <source>
        <dbReference type="ARBA" id="ARBA00007074"/>
    </source>
</evidence>
<feature type="compositionally biased region" description="Low complexity" evidence="8">
    <location>
        <begin position="240"/>
        <end position="251"/>
    </location>
</feature>
<evidence type="ECO:0000259" key="11">
    <source>
        <dbReference type="PROSITE" id="PS51935"/>
    </source>
</evidence>
<evidence type="ECO:0000256" key="8">
    <source>
        <dbReference type="SAM" id="MobiDB-lite"/>
    </source>
</evidence>
<dbReference type="Pfam" id="PF01476">
    <property type="entry name" value="LysM"/>
    <property type="match status" value="4"/>
</dbReference>
<dbReference type="InterPro" id="IPR038765">
    <property type="entry name" value="Papain-like_cys_pep_sf"/>
</dbReference>
<feature type="compositionally biased region" description="Low complexity" evidence="8">
    <location>
        <begin position="310"/>
        <end position="319"/>
    </location>
</feature>
<feature type="domain" description="LysM" evidence="10">
    <location>
        <begin position="183"/>
        <end position="226"/>
    </location>
</feature>
<keyword evidence="5" id="KW-0378">Hydrolase</keyword>
<evidence type="ECO:0000256" key="7">
    <source>
        <dbReference type="ARBA" id="ARBA00023316"/>
    </source>
</evidence>
<feature type="compositionally biased region" description="Polar residues" evidence="8">
    <location>
        <begin position="297"/>
        <end position="307"/>
    </location>
</feature>
<dbReference type="InterPro" id="IPR000064">
    <property type="entry name" value="NLP_P60_dom"/>
</dbReference>
<feature type="region of interest" description="Disordered" evidence="8">
    <location>
        <begin position="231"/>
        <end position="251"/>
    </location>
</feature>
<evidence type="ECO:0000256" key="6">
    <source>
        <dbReference type="ARBA" id="ARBA00022807"/>
    </source>
</evidence>
<evidence type="ECO:0000256" key="3">
    <source>
        <dbReference type="ARBA" id="ARBA00022729"/>
    </source>
</evidence>
<dbReference type="PROSITE" id="PS51782">
    <property type="entry name" value="LYSM"/>
    <property type="match status" value="4"/>
</dbReference>
<reference evidence="13" key="1">
    <citation type="journal article" date="2019" name="Int. J. Syst. Evol. Microbiol.">
        <title>The Global Catalogue of Microorganisms (GCM) 10K type strain sequencing project: providing services to taxonomists for standard genome sequencing and annotation.</title>
        <authorList>
            <consortium name="The Broad Institute Genomics Platform"/>
            <consortium name="The Broad Institute Genome Sequencing Center for Infectious Disease"/>
            <person name="Wu L."/>
            <person name="Ma J."/>
        </authorList>
    </citation>
    <scope>NUCLEOTIDE SEQUENCE [LARGE SCALE GENOMIC DNA]</scope>
    <source>
        <strain evidence="13">CGMCC 1.16305</strain>
    </source>
</reference>
<dbReference type="EMBL" id="JBHTCO010000041">
    <property type="protein sequence ID" value="MFC7394960.1"/>
    <property type="molecule type" value="Genomic_DNA"/>
</dbReference>
<feature type="domain" description="LysM" evidence="10">
    <location>
        <begin position="319"/>
        <end position="362"/>
    </location>
</feature>
<dbReference type="SUPFAM" id="SSF54001">
    <property type="entry name" value="Cysteine proteinases"/>
    <property type="match status" value="1"/>
</dbReference>
<dbReference type="Pfam" id="PF00877">
    <property type="entry name" value="NLPC_P60"/>
    <property type="match status" value="1"/>
</dbReference>
<dbReference type="RefSeq" id="WP_380968969.1">
    <property type="nucleotide sequence ID" value="NZ_JBHTCO010000041.1"/>
</dbReference>
<feature type="domain" description="NlpC/P60" evidence="11">
    <location>
        <begin position="30"/>
        <end position="155"/>
    </location>
</feature>
<name>A0ABW2Q1V8_9BACL</name>
<dbReference type="InterPro" id="IPR018392">
    <property type="entry name" value="LysM"/>
</dbReference>
<feature type="region of interest" description="Disordered" evidence="8">
    <location>
        <begin position="360"/>
        <end position="384"/>
    </location>
</feature>
<proteinExistence type="inferred from homology"/>
<dbReference type="PANTHER" id="PTHR33734:SF22">
    <property type="entry name" value="MEMBRANE-BOUND LYTIC MUREIN TRANSGLYCOSYLASE D"/>
    <property type="match status" value="1"/>
</dbReference>
<protein>
    <submittedName>
        <fullName evidence="12">LysM peptidoglycan-binding domain-containing protein</fullName>
    </submittedName>
</protein>
<feature type="region of interest" description="Disordered" evidence="8">
    <location>
        <begin position="157"/>
        <end position="184"/>
    </location>
</feature>
<evidence type="ECO:0000256" key="5">
    <source>
        <dbReference type="ARBA" id="ARBA00022801"/>
    </source>
</evidence>
<keyword evidence="2" id="KW-0645">Protease</keyword>